<dbReference type="Proteomes" id="UP000029844">
    <property type="component" value="Unassembled WGS sequence"/>
</dbReference>
<feature type="transmembrane region" description="Helical" evidence="1">
    <location>
        <begin position="161"/>
        <end position="183"/>
    </location>
</feature>
<evidence type="ECO:0000313" key="6">
    <source>
        <dbReference type="Proteomes" id="UP000519573"/>
    </source>
</evidence>
<feature type="transmembrane region" description="Helical" evidence="1">
    <location>
        <begin position="52"/>
        <end position="75"/>
    </location>
</feature>
<proteinExistence type="predicted"/>
<dbReference type="PANTHER" id="PTHR37692">
    <property type="entry name" value="HYPOTHETICAL MEMBRANE SPANNING PROTEIN"/>
    <property type="match status" value="1"/>
</dbReference>
<dbReference type="InterPro" id="IPR007352">
    <property type="entry name" value="DUF420"/>
</dbReference>
<dbReference type="EMBL" id="JAARVG010000006">
    <property type="protein sequence ID" value="MBC1793371.1"/>
    <property type="molecule type" value="Genomic_DNA"/>
</dbReference>
<gene>
    <name evidence="2" type="ORF">EP57_11645</name>
    <name evidence="3" type="ORF">HCA52_08100</name>
    <name evidence="4" type="ORF">HCB26_08700</name>
</gene>
<evidence type="ECO:0000313" key="3">
    <source>
        <dbReference type="EMBL" id="MBC1793371.1"/>
    </source>
</evidence>
<accession>A0A099W1E6</accession>
<dbReference type="Pfam" id="PF04238">
    <property type="entry name" value="DUF420"/>
    <property type="match status" value="1"/>
</dbReference>
<feature type="transmembrane region" description="Helical" evidence="1">
    <location>
        <begin position="87"/>
        <end position="105"/>
    </location>
</feature>
<evidence type="ECO:0000313" key="4">
    <source>
        <dbReference type="EMBL" id="MBC2166650.1"/>
    </source>
</evidence>
<evidence type="ECO:0000313" key="5">
    <source>
        <dbReference type="Proteomes" id="UP000029844"/>
    </source>
</evidence>
<dbReference type="EMBL" id="JNFA01000025">
    <property type="protein sequence ID" value="KGL39714.1"/>
    <property type="molecule type" value="Genomic_DNA"/>
</dbReference>
<comment type="caution">
    <text evidence="2">The sequence shown here is derived from an EMBL/GenBank/DDBJ whole genome shotgun (WGS) entry which is preliminary data.</text>
</comment>
<keyword evidence="1" id="KW-0472">Membrane</keyword>
<evidence type="ECO:0000313" key="7">
    <source>
        <dbReference type="Proteomes" id="UP000539064"/>
    </source>
</evidence>
<organism evidence="2 5">
    <name type="scientific">Listeria booriae</name>
    <dbReference type="NCBI Taxonomy" id="1552123"/>
    <lineage>
        <taxon>Bacteria</taxon>
        <taxon>Bacillati</taxon>
        <taxon>Bacillota</taxon>
        <taxon>Bacilli</taxon>
        <taxon>Bacillales</taxon>
        <taxon>Listeriaceae</taxon>
        <taxon>Listeria</taxon>
    </lineage>
</organism>
<keyword evidence="1" id="KW-1133">Transmembrane helix</keyword>
<name>A0A099W1E6_9LIST</name>
<dbReference type="PANTHER" id="PTHR37692:SF1">
    <property type="entry name" value="DUF420 DOMAIN-CONTAINING PROTEIN"/>
    <property type="match status" value="1"/>
</dbReference>
<keyword evidence="1" id="KW-0812">Transmembrane</keyword>
<dbReference type="eggNOG" id="COG2322">
    <property type="taxonomic scope" value="Bacteria"/>
</dbReference>
<dbReference type="RefSeq" id="WP_036086860.1">
    <property type="nucleotide sequence ID" value="NZ_CBCSHQ010000010.1"/>
</dbReference>
<feature type="transmembrane region" description="Helical" evidence="1">
    <location>
        <begin position="125"/>
        <end position="149"/>
    </location>
</feature>
<reference evidence="6 7" key="2">
    <citation type="submission" date="2020-03" db="EMBL/GenBank/DDBJ databases">
        <title>Soil Listeria distribution.</title>
        <authorList>
            <person name="Liao J."/>
            <person name="Wiedmann M."/>
        </authorList>
    </citation>
    <scope>NUCLEOTIDE SEQUENCE [LARGE SCALE GENOMIC DNA]</scope>
    <source>
        <strain evidence="4 6">FSL L7-0245</strain>
        <strain evidence="3 7">FSL L7-0978</strain>
    </source>
</reference>
<feature type="transmembrane region" description="Helical" evidence="1">
    <location>
        <begin position="21"/>
        <end position="40"/>
    </location>
</feature>
<dbReference type="EMBL" id="JAARYH010000003">
    <property type="protein sequence ID" value="MBC2166650.1"/>
    <property type="molecule type" value="Genomic_DNA"/>
</dbReference>
<evidence type="ECO:0000256" key="1">
    <source>
        <dbReference type="SAM" id="Phobius"/>
    </source>
</evidence>
<reference evidence="2 5" key="1">
    <citation type="submission" date="2014-05" db="EMBL/GenBank/DDBJ databases">
        <title>Novel Listeriaceae from food processing environments.</title>
        <authorList>
            <person name="den Bakker H.C."/>
        </authorList>
    </citation>
    <scope>NUCLEOTIDE SEQUENCE [LARGE SCALE GENOMIC DNA]</scope>
    <source>
        <strain evidence="2 5">FSL A5-0281</strain>
    </source>
</reference>
<evidence type="ECO:0000313" key="2">
    <source>
        <dbReference type="EMBL" id="KGL39714.1"/>
    </source>
</evidence>
<sequence length="187" mass="21598">MTQKKDAMSKPTSEKNYFWPIMILSFVAVVVILLLFFSPIGYQGKVDYDLTIFPRLNAIFNSFTFVFLLIALWAIIVKKNIKMHRGFILAAFTSTLFFLVSYLTFHYMSAETSTFGGEGIVRPIYFFILITHSFLAAVVVPLALFALVWGWTNQIGKHKKIVRWTMPIWLYVSLTGVLVYLFMAPYY</sequence>
<protein>
    <submittedName>
        <fullName evidence="3">DUF420 domain-containing protein</fullName>
    </submittedName>
    <submittedName>
        <fullName evidence="2">Membrane protein</fullName>
    </submittedName>
</protein>
<dbReference type="AlphaFoldDB" id="A0A099W1E6"/>
<dbReference type="Proteomes" id="UP000519573">
    <property type="component" value="Unassembled WGS sequence"/>
</dbReference>
<dbReference type="STRING" id="1552123.EP57_11645"/>
<dbReference type="OrthoDB" id="9811380at2"/>
<dbReference type="Proteomes" id="UP000539064">
    <property type="component" value="Unassembled WGS sequence"/>
</dbReference>
<keyword evidence="5" id="KW-1185">Reference proteome</keyword>
<dbReference type="GeneID" id="58718008"/>